<evidence type="ECO:0000313" key="1">
    <source>
        <dbReference type="EMBL" id="MBB6485742.1"/>
    </source>
</evidence>
<dbReference type="AlphaFoldDB" id="A0A7X0IS62"/>
<protein>
    <submittedName>
        <fullName evidence="1">Uncharacterized protein</fullName>
    </submittedName>
</protein>
<accession>A0A7X0IS62</accession>
<evidence type="ECO:0000313" key="2">
    <source>
        <dbReference type="Proteomes" id="UP000565576"/>
    </source>
</evidence>
<organism evidence="1 2">
    <name type="scientific">Rhizobium lusitanum</name>
    <dbReference type="NCBI Taxonomy" id="293958"/>
    <lineage>
        <taxon>Bacteria</taxon>
        <taxon>Pseudomonadati</taxon>
        <taxon>Pseudomonadota</taxon>
        <taxon>Alphaproteobacteria</taxon>
        <taxon>Hyphomicrobiales</taxon>
        <taxon>Rhizobiaceae</taxon>
        <taxon>Rhizobium/Agrobacterium group</taxon>
        <taxon>Rhizobium</taxon>
    </lineage>
</organism>
<name>A0A7X0IS62_9HYPH</name>
<proteinExistence type="predicted"/>
<gene>
    <name evidence="1" type="ORF">GGD46_003036</name>
</gene>
<dbReference type="EMBL" id="JACHBG010000006">
    <property type="protein sequence ID" value="MBB6485742.1"/>
    <property type="molecule type" value="Genomic_DNA"/>
</dbReference>
<dbReference type="Proteomes" id="UP000565576">
    <property type="component" value="Unassembled WGS sequence"/>
</dbReference>
<sequence length="148" mass="16125">MPIGKDLIGLAEEPGNLFVRMNTRDNLAVGGGEIVRPIIATAMSRDLDHKRSGTAPVDDGDGQSPYQHAWEGEGPLSQWIGRSILICISSLHFAFHVRSGFWGGMAFDECLIGIEARNLNAINGCGGAIPVFWKVCINIVHDHYLLLE</sequence>
<comment type="caution">
    <text evidence="1">The sequence shown here is derived from an EMBL/GenBank/DDBJ whole genome shotgun (WGS) entry which is preliminary data.</text>
</comment>
<reference evidence="1 2" key="1">
    <citation type="submission" date="2020-08" db="EMBL/GenBank/DDBJ databases">
        <title>Genomic Encyclopedia of Type Strains, Phase IV (KMG-V): Genome sequencing to study the core and pangenomes of soil and plant-associated prokaryotes.</title>
        <authorList>
            <person name="Whitman W."/>
        </authorList>
    </citation>
    <scope>NUCLEOTIDE SEQUENCE [LARGE SCALE GENOMIC DNA]</scope>
    <source>
        <strain evidence="1 2">SEMIA 4060</strain>
    </source>
</reference>